<protein>
    <submittedName>
        <fullName evidence="2">Uncharacterized protein</fullName>
    </submittedName>
</protein>
<dbReference type="EMBL" id="GEBQ01020484">
    <property type="protein sequence ID" value="JAT19493.1"/>
    <property type="molecule type" value="Transcribed_RNA"/>
</dbReference>
<name>A0A1B6L6Y9_9HEMI</name>
<feature type="non-terminal residue" evidence="2">
    <location>
        <position position="1"/>
    </location>
</feature>
<accession>A0A1B6L6Y9</accession>
<reference evidence="2" key="1">
    <citation type="submission" date="2015-11" db="EMBL/GenBank/DDBJ databases">
        <title>De novo transcriptome assembly of four potential Pierce s Disease insect vectors from Arizona vineyards.</title>
        <authorList>
            <person name="Tassone E.E."/>
        </authorList>
    </citation>
    <scope>NUCLEOTIDE SEQUENCE</scope>
</reference>
<feature type="region of interest" description="Disordered" evidence="1">
    <location>
        <begin position="72"/>
        <end position="159"/>
    </location>
</feature>
<dbReference type="AlphaFoldDB" id="A0A1B6L6Y9"/>
<evidence type="ECO:0000256" key="1">
    <source>
        <dbReference type="SAM" id="MobiDB-lite"/>
    </source>
</evidence>
<proteinExistence type="predicted"/>
<sequence length="300" mass="32754">RKCLQVGMSKSGSRYGRRSNWFKIHCLLQEQSSSGGSPNQALLGSNGSGFYPGLLHPSHFLTSENFLQARINGFPPQYGQRDDIKKEENRHSSTDDSGGSSMEDVEEDAFSRSGSVMSFMRPPSSYKTPSPFSEKESPSIKSQKVPCTMPSSPLGVSTHPPFPSPLNPNILSLPYLTALPQVRHSYPFPATRPGLTPASGHPMHLDHIPPPSWPHRTGGDLLLYSPAPGGIPQEQEEPIDLSVKSTSTTPALTPPCASPDHKCRSEDEEGPLKEGRTTPLDLTKRSPELSMELPRENFVS</sequence>
<organism evidence="2">
    <name type="scientific">Graphocephala atropunctata</name>
    <dbReference type="NCBI Taxonomy" id="36148"/>
    <lineage>
        <taxon>Eukaryota</taxon>
        <taxon>Metazoa</taxon>
        <taxon>Ecdysozoa</taxon>
        <taxon>Arthropoda</taxon>
        <taxon>Hexapoda</taxon>
        <taxon>Insecta</taxon>
        <taxon>Pterygota</taxon>
        <taxon>Neoptera</taxon>
        <taxon>Paraneoptera</taxon>
        <taxon>Hemiptera</taxon>
        <taxon>Auchenorrhyncha</taxon>
        <taxon>Membracoidea</taxon>
        <taxon>Cicadellidae</taxon>
        <taxon>Cicadellinae</taxon>
        <taxon>Cicadellini</taxon>
        <taxon>Graphocephala</taxon>
    </lineage>
</organism>
<gene>
    <name evidence="2" type="ORF">g.51089</name>
</gene>
<feature type="compositionally biased region" description="Basic and acidic residues" evidence="1">
    <location>
        <begin position="80"/>
        <end position="94"/>
    </location>
</feature>
<evidence type="ECO:0000313" key="2">
    <source>
        <dbReference type="EMBL" id="JAT19493.1"/>
    </source>
</evidence>
<feature type="compositionally biased region" description="Basic and acidic residues" evidence="1">
    <location>
        <begin position="259"/>
        <end position="287"/>
    </location>
</feature>
<feature type="region of interest" description="Disordered" evidence="1">
    <location>
        <begin position="225"/>
        <end position="300"/>
    </location>
</feature>